<gene>
    <name evidence="1" type="ORF">LCGC14_2772130</name>
</gene>
<evidence type="ECO:0000313" key="1">
    <source>
        <dbReference type="EMBL" id="KKK85557.1"/>
    </source>
</evidence>
<comment type="caution">
    <text evidence="1">The sequence shown here is derived from an EMBL/GenBank/DDBJ whole genome shotgun (WGS) entry which is preliminary data.</text>
</comment>
<accession>A0A0F8YVT7</accession>
<sequence length="24" mass="3013">MSKGSWYRKVNKKKYDENYDRIFG</sequence>
<feature type="non-terminal residue" evidence="1">
    <location>
        <position position="24"/>
    </location>
</feature>
<dbReference type="AlphaFoldDB" id="A0A0F8YVT7"/>
<name>A0A0F8YVT7_9ZZZZ</name>
<organism evidence="1">
    <name type="scientific">marine sediment metagenome</name>
    <dbReference type="NCBI Taxonomy" id="412755"/>
    <lineage>
        <taxon>unclassified sequences</taxon>
        <taxon>metagenomes</taxon>
        <taxon>ecological metagenomes</taxon>
    </lineage>
</organism>
<dbReference type="EMBL" id="LAZR01051254">
    <property type="protein sequence ID" value="KKK85557.1"/>
    <property type="molecule type" value="Genomic_DNA"/>
</dbReference>
<protein>
    <submittedName>
        <fullName evidence="1">Uncharacterized protein</fullName>
    </submittedName>
</protein>
<proteinExistence type="predicted"/>
<reference evidence="1" key="1">
    <citation type="journal article" date="2015" name="Nature">
        <title>Complex archaea that bridge the gap between prokaryotes and eukaryotes.</title>
        <authorList>
            <person name="Spang A."/>
            <person name="Saw J.H."/>
            <person name="Jorgensen S.L."/>
            <person name="Zaremba-Niedzwiedzka K."/>
            <person name="Martijn J."/>
            <person name="Lind A.E."/>
            <person name="van Eijk R."/>
            <person name="Schleper C."/>
            <person name="Guy L."/>
            <person name="Ettema T.J."/>
        </authorList>
    </citation>
    <scope>NUCLEOTIDE SEQUENCE</scope>
</reference>